<reference evidence="1" key="1">
    <citation type="submission" date="2019-11" db="EMBL/GenBank/DDBJ databases">
        <title>Nori genome reveals adaptations in red seaweeds to the harsh intertidal environment.</title>
        <authorList>
            <person name="Wang D."/>
            <person name="Mao Y."/>
        </authorList>
    </citation>
    <scope>NUCLEOTIDE SEQUENCE</scope>
    <source>
        <tissue evidence="1">Gametophyte</tissue>
    </source>
</reference>
<comment type="caution">
    <text evidence="1">The sequence shown here is derived from an EMBL/GenBank/DDBJ whole genome shotgun (WGS) entry which is preliminary data.</text>
</comment>
<proteinExistence type="predicted"/>
<evidence type="ECO:0000313" key="1">
    <source>
        <dbReference type="EMBL" id="KAK1865622.1"/>
    </source>
</evidence>
<keyword evidence="2" id="KW-1185">Reference proteome</keyword>
<evidence type="ECO:0000313" key="2">
    <source>
        <dbReference type="Proteomes" id="UP000798662"/>
    </source>
</evidence>
<name>A0ACC3C635_PYRYE</name>
<gene>
    <name evidence="1" type="ORF">I4F81_008151</name>
</gene>
<accession>A0ACC3C635</accession>
<dbReference type="EMBL" id="CM020619">
    <property type="protein sequence ID" value="KAK1865622.1"/>
    <property type="molecule type" value="Genomic_DNA"/>
</dbReference>
<dbReference type="Proteomes" id="UP000798662">
    <property type="component" value="Chromosome 2"/>
</dbReference>
<sequence>MLLPLPPGPVATLLTAAAATTAAASAALRTDVLSPFPTAPLPGDAGRRPIGVVDARLPASVSPARLRVRLFYPAAAARRGVAGWVPRRRAAWLPPSFGRPWQPHTTAAGIVAFVKGPPGAGLLLSTFAALRLRALAAPPFVGRATSAGEAAVGERHRDGNGTVYGAVPGRSGDGNGAAATSAPPLGDDRLPLILFSHGLAGSVCGYTATCTALAAAGDGALVVAVEHADGSAFATQVTGADGQPVTIPYKSFDNVTAAASAGGYTDERAFRAAQVDQRVAELTAAVAGVAAWAAGEEVVEPLGGGGGVDLAGRVDAGRVAVVGHSFGGATAFTYCHAARKAAAAAAGRGDDGGLAAPMVHSCVMLDAWMYAVPDRLLQDGVAVPTLFITAGRSSMPLSIAAQRTLLGVDAARVKRSSGGGGGDAARSPPSTKDGGPAVAWVELVGAMHNNQSDFPLVLPRFAAVRAGMSAPDIDAAAVAGVNSALTAAWVTGAWGEGGVRGAAAKVSTAVASLPDPAAVREVSSLGGDSGTGARARGQAATRSGNGD</sequence>
<protein>
    <submittedName>
        <fullName evidence="1">Uncharacterized protein</fullName>
    </submittedName>
</protein>
<organism evidence="1 2">
    <name type="scientific">Pyropia yezoensis</name>
    <name type="common">Susabi-nori</name>
    <name type="synonym">Porphyra yezoensis</name>
    <dbReference type="NCBI Taxonomy" id="2788"/>
    <lineage>
        <taxon>Eukaryota</taxon>
        <taxon>Rhodophyta</taxon>
        <taxon>Bangiophyceae</taxon>
        <taxon>Bangiales</taxon>
        <taxon>Bangiaceae</taxon>
        <taxon>Pyropia</taxon>
    </lineage>
</organism>